<sequence>MDEEERRLDEEEQRMRGGKRGAEDEDARSESDGSELGREPFTEDEMLSELDEMLDAFGQLKLSDLSVRELIVLIAALGGAVDVARLAVEKAELLELASAALGAAPLPLIDEVLTTLGLNGLQPMVAPPRRTIELHQMDATQLRALIAKLSHALERPLDELPDASLAALVQLARQRLREAPLALLDEVRCHNDGEWGGAENSSAR</sequence>
<dbReference type="AlphaFoldDB" id="A0A0M0JZD5"/>
<reference evidence="3" key="1">
    <citation type="journal article" date="2015" name="PLoS Genet.">
        <title>Genome Sequence and Transcriptome Analyses of Chrysochromulina tobin: Metabolic Tools for Enhanced Algal Fitness in the Prominent Order Prymnesiales (Haptophyceae).</title>
        <authorList>
            <person name="Hovde B.T."/>
            <person name="Deodato C.R."/>
            <person name="Hunsperger H.M."/>
            <person name="Ryken S.A."/>
            <person name="Yost W."/>
            <person name="Jha R.K."/>
            <person name="Patterson J."/>
            <person name="Monnat R.J. Jr."/>
            <person name="Barlow S.B."/>
            <person name="Starkenburg S.R."/>
            <person name="Cattolico R.A."/>
        </authorList>
    </citation>
    <scope>NUCLEOTIDE SEQUENCE</scope>
    <source>
        <strain evidence="3">CCMP291</strain>
    </source>
</reference>
<evidence type="ECO:0000256" key="1">
    <source>
        <dbReference type="SAM" id="MobiDB-lite"/>
    </source>
</evidence>
<name>A0A0M0JZD5_9EUKA</name>
<dbReference type="EMBL" id="JWZX01001875">
    <property type="protein sequence ID" value="KOO31996.1"/>
    <property type="molecule type" value="Genomic_DNA"/>
</dbReference>
<organism evidence="2 3">
    <name type="scientific">Chrysochromulina tobinii</name>
    <dbReference type="NCBI Taxonomy" id="1460289"/>
    <lineage>
        <taxon>Eukaryota</taxon>
        <taxon>Haptista</taxon>
        <taxon>Haptophyta</taxon>
        <taxon>Prymnesiophyceae</taxon>
        <taxon>Prymnesiales</taxon>
        <taxon>Chrysochromulinaceae</taxon>
        <taxon>Chrysochromulina</taxon>
    </lineage>
</organism>
<keyword evidence="3" id="KW-1185">Reference proteome</keyword>
<feature type="compositionally biased region" description="Basic and acidic residues" evidence="1">
    <location>
        <begin position="28"/>
        <end position="40"/>
    </location>
</feature>
<comment type="caution">
    <text evidence="2">The sequence shown here is derived from an EMBL/GenBank/DDBJ whole genome shotgun (WGS) entry which is preliminary data.</text>
</comment>
<feature type="compositionally biased region" description="Basic and acidic residues" evidence="1">
    <location>
        <begin position="1"/>
        <end position="15"/>
    </location>
</feature>
<protein>
    <submittedName>
        <fullName evidence="2">Uncharacterized protein</fullName>
    </submittedName>
</protein>
<accession>A0A0M0JZD5</accession>
<proteinExistence type="predicted"/>
<dbReference type="Proteomes" id="UP000037460">
    <property type="component" value="Unassembled WGS sequence"/>
</dbReference>
<evidence type="ECO:0000313" key="3">
    <source>
        <dbReference type="Proteomes" id="UP000037460"/>
    </source>
</evidence>
<gene>
    <name evidence="2" type="ORF">Ctob_009972</name>
</gene>
<evidence type="ECO:0000313" key="2">
    <source>
        <dbReference type="EMBL" id="KOO31996.1"/>
    </source>
</evidence>
<feature type="region of interest" description="Disordered" evidence="1">
    <location>
        <begin position="1"/>
        <end position="40"/>
    </location>
</feature>